<evidence type="ECO:0000256" key="2">
    <source>
        <dbReference type="ARBA" id="ARBA00010131"/>
    </source>
</evidence>
<dbReference type="STRING" id="407821.A0A087UWC5"/>
<keyword evidence="3 6" id="KW-0812">Transmembrane</keyword>
<accession>A0A087UWC5</accession>
<dbReference type="Proteomes" id="UP000054359">
    <property type="component" value="Unassembled WGS sequence"/>
</dbReference>
<evidence type="ECO:0000313" key="8">
    <source>
        <dbReference type="Proteomes" id="UP000054359"/>
    </source>
</evidence>
<evidence type="ECO:0000256" key="5">
    <source>
        <dbReference type="ARBA" id="ARBA00023136"/>
    </source>
</evidence>
<comment type="similarity">
    <text evidence="2">Belongs to the ODR-4 family.</text>
</comment>
<feature type="transmembrane region" description="Helical" evidence="6">
    <location>
        <begin position="428"/>
        <end position="449"/>
    </location>
</feature>
<keyword evidence="5 6" id="KW-0472">Membrane</keyword>
<dbReference type="OMA" id="FNEPPRR"/>
<dbReference type="Pfam" id="PF14778">
    <property type="entry name" value="ODR4-like"/>
    <property type="match status" value="1"/>
</dbReference>
<feature type="non-terminal residue" evidence="7">
    <location>
        <position position="453"/>
    </location>
</feature>
<keyword evidence="4 6" id="KW-1133">Transmembrane helix</keyword>
<dbReference type="PANTHER" id="PTHR33966:SF1">
    <property type="entry name" value="PROTEIN ODR-4 HOMOLOG"/>
    <property type="match status" value="1"/>
</dbReference>
<protein>
    <submittedName>
        <fullName evidence="7">Protein odr-4-like protein</fullName>
    </submittedName>
</protein>
<sequence length="453" mass="50811">MGRVITYDNIVQEQLNKIYKDKISRTGLIIGQCSDQKDFVIRLCGTPLKDDSGEVGGETPNKRSSKIVDLDEPWICQHAKQLMRALPGGLDILGFYAVVPSDFSSKNQTQLRQILFSIFKTLGKNRKLNLSSTERILLTVCPVTSKIVCRTYDIADYKSGANPAELKLFPGTMRWHRVRCQLAVDIKFPIKSEDAGLSLQKQIEIGLHPFLENVKEAHALVNGVQRELDEPLEPITEGGKKSRKKAASENDKKIILRDWHDIELFIPLENNNNISNPEICDCVCMMTFKGTVQCRAYVHGKASVQEAINALKQDIIRSITARCEIHCEDLLLIEEEQKDPLVVHELPRRVFAPLPQGDICVCDYQFHSDTAVDSLDAFRELLNLELTEDDIDTSCEVSPTTSNLILPEVMEDRLSEFGDTPTHSSLNMYVPIAGVAITIAVAMFSYLFASQSN</sequence>
<dbReference type="EMBL" id="KK121988">
    <property type="protein sequence ID" value="KFM81664.1"/>
    <property type="molecule type" value="Genomic_DNA"/>
</dbReference>
<evidence type="ECO:0000256" key="6">
    <source>
        <dbReference type="SAM" id="Phobius"/>
    </source>
</evidence>
<evidence type="ECO:0000313" key="7">
    <source>
        <dbReference type="EMBL" id="KFM81664.1"/>
    </source>
</evidence>
<dbReference type="AlphaFoldDB" id="A0A087UWC5"/>
<comment type="subcellular location">
    <subcellularLocation>
        <location evidence="1">Membrane</location>
    </subcellularLocation>
</comment>
<dbReference type="GO" id="GO:0008104">
    <property type="term" value="P:intracellular protein localization"/>
    <property type="evidence" value="ECO:0007669"/>
    <property type="project" value="TreeGrafter"/>
</dbReference>
<reference evidence="7 8" key="1">
    <citation type="submission" date="2013-11" db="EMBL/GenBank/DDBJ databases">
        <title>Genome sequencing of Stegodyphus mimosarum.</title>
        <authorList>
            <person name="Bechsgaard J."/>
        </authorList>
    </citation>
    <scope>NUCLEOTIDE SEQUENCE [LARGE SCALE GENOMIC DNA]</scope>
</reference>
<dbReference type="OrthoDB" id="21458at2759"/>
<name>A0A087UWC5_STEMI</name>
<organism evidence="7 8">
    <name type="scientific">Stegodyphus mimosarum</name>
    <name type="common">African social velvet spider</name>
    <dbReference type="NCBI Taxonomy" id="407821"/>
    <lineage>
        <taxon>Eukaryota</taxon>
        <taxon>Metazoa</taxon>
        <taxon>Ecdysozoa</taxon>
        <taxon>Arthropoda</taxon>
        <taxon>Chelicerata</taxon>
        <taxon>Arachnida</taxon>
        <taxon>Araneae</taxon>
        <taxon>Araneomorphae</taxon>
        <taxon>Entelegynae</taxon>
        <taxon>Eresoidea</taxon>
        <taxon>Eresidae</taxon>
        <taxon>Stegodyphus</taxon>
    </lineage>
</organism>
<dbReference type="InterPro" id="IPR029454">
    <property type="entry name" value="ODR-4-like"/>
</dbReference>
<dbReference type="PANTHER" id="PTHR33966">
    <property type="entry name" value="PROTEIN ODR-4 HOMOLOG"/>
    <property type="match status" value="1"/>
</dbReference>
<gene>
    <name evidence="7" type="ORF">X975_07230</name>
</gene>
<evidence type="ECO:0000256" key="1">
    <source>
        <dbReference type="ARBA" id="ARBA00004370"/>
    </source>
</evidence>
<evidence type="ECO:0000256" key="4">
    <source>
        <dbReference type="ARBA" id="ARBA00022989"/>
    </source>
</evidence>
<proteinExistence type="inferred from homology"/>
<evidence type="ECO:0000256" key="3">
    <source>
        <dbReference type="ARBA" id="ARBA00022692"/>
    </source>
</evidence>
<dbReference type="GO" id="GO:0016020">
    <property type="term" value="C:membrane"/>
    <property type="evidence" value="ECO:0007669"/>
    <property type="project" value="UniProtKB-SubCell"/>
</dbReference>
<dbReference type="GO" id="GO:0012505">
    <property type="term" value="C:endomembrane system"/>
    <property type="evidence" value="ECO:0007669"/>
    <property type="project" value="TreeGrafter"/>
</dbReference>
<keyword evidence="8" id="KW-1185">Reference proteome</keyword>